<dbReference type="GO" id="GO:0004519">
    <property type="term" value="F:endonuclease activity"/>
    <property type="evidence" value="ECO:0007669"/>
    <property type="project" value="UniProtKB-KW"/>
</dbReference>
<feature type="transmembrane region" description="Helical" evidence="2">
    <location>
        <begin position="58"/>
        <end position="76"/>
    </location>
</feature>
<dbReference type="EMBL" id="JAEVLS010000006">
    <property type="protein sequence ID" value="MBM0107813.1"/>
    <property type="molecule type" value="Genomic_DNA"/>
</dbReference>
<keyword evidence="5" id="KW-1185">Reference proteome</keyword>
<reference evidence="4 5" key="1">
    <citation type="journal article" date="2021" name="Int. J. Syst. Evol. Microbiol.">
        <title>Steroidobacter gossypii sp. nov., isolated from soil of cotton cropping field.</title>
        <authorList>
            <person name="Huang R."/>
            <person name="Yang S."/>
            <person name="Zhen C."/>
            <person name="Liu W."/>
        </authorList>
    </citation>
    <scope>NUCLEOTIDE SEQUENCE [LARGE SCALE GENOMIC DNA]</scope>
    <source>
        <strain evidence="4 5">S1-65</strain>
    </source>
</reference>
<dbReference type="SUPFAM" id="SSF56219">
    <property type="entry name" value="DNase I-like"/>
    <property type="match status" value="1"/>
</dbReference>
<keyword evidence="4" id="KW-0540">Nuclease</keyword>
<organism evidence="4 5">
    <name type="scientific">Steroidobacter gossypii</name>
    <dbReference type="NCBI Taxonomy" id="2805490"/>
    <lineage>
        <taxon>Bacteria</taxon>
        <taxon>Pseudomonadati</taxon>
        <taxon>Pseudomonadota</taxon>
        <taxon>Gammaproteobacteria</taxon>
        <taxon>Steroidobacterales</taxon>
        <taxon>Steroidobacteraceae</taxon>
        <taxon>Steroidobacter</taxon>
    </lineage>
</organism>
<sequence length="351" mass="40125">METALAITGWIMIAATVLPLSRSAAWWVRIFDFPRLQITLCFIVVFAMYLLVREDPGAVDNVFLGLLGLCLAYQLWRMYPYTPLARVQVEWSSRHRPEALLGIFISNVFMDNRRAELLRKRIVENDPDIILVVETDQWWEQALQDLEASHPHVVKCVLNNTYGMMLFSRFELLGAEVRFLIEDDVPSIATQVKLPSGDAIQLRCVHPRPPAPQENERSTERDAELLVVAKELRGRDEPAIVVGDLNDVAWSRTNHLFQKISGLLDPRIGRGFFSTFNANWPLLRFPLDHVFCSKHFRVRDFKVLSKCGSDHFPVFARLSLEPDATAATEEPTPSPDDEAEAREKIEDARED</sequence>
<evidence type="ECO:0000256" key="2">
    <source>
        <dbReference type="SAM" id="Phobius"/>
    </source>
</evidence>
<dbReference type="InterPro" id="IPR036691">
    <property type="entry name" value="Endo/exonu/phosph_ase_sf"/>
</dbReference>
<dbReference type="InterPro" id="IPR005135">
    <property type="entry name" value="Endo/exonuclease/phosphatase"/>
</dbReference>
<comment type="caution">
    <text evidence="4">The sequence shown here is derived from an EMBL/GenBank/DDBJ whole genome shotgun (WGS) entry which is preliminary data.</text>
</comment>
<protein>
    <submittedName>
        <fullName evidence="4">Endonuclease/exonuclease/phosphatase family protein</fullName>
    </submittedName>
</protein>
<gene>
    <name evidence="4" type="ORF">JM946_24015</name>
</gene>
<evidence type="ECO:0000259" key="3">
    <source>
        <dbReference type="Pfam" id="PF03372"/>
    </source>
</evidence>
<keyword evidence="2" id="KW-1133">Transmembrane helix</keyword>
<name>A0ABS1X3L1_9GAMM</name>
<evidence type="ECO:0000256" key="1">
    <source>
        <dbReference type="SAM" id="MobiDB-lite"/>
    </source>
</evidence>
<dbReference type="Proteomes" id="UP000661077">
    <property type="component" value="Unassembled WGS sequence"/>
</dbReference>
<feature type="compositionally biased region" description="Basic and acidic residues" evidence="1">
    <location>
        <begin position="341"/>
        <end position="351"/>
    </location>
</feature>
<feature type="domain" description="Endonuclease/exonuclease/phosphatase" evidence="3">
    <location>
        <begin position="107"/>
        <end position="311"/>
    </location>
</feature>
<accession>A0ABS1X3L1</accession>
<keyword evidence="2" id="KW-0472">Membrane</keyword>
<feature type="region of interest" description="Disordered" evidence="1">
    <location>
        <begin position="323"/>
        <end position="351"/>
    </location>
</feature>
<proteinExistence type="predicted"/>
<keyword evidence="2" id="KW-0812">Transmembrane</keyword>
<feature type="transmembrane region" description="Helical" evidence="2">
    <location>
        <begin position="33"/>
        <end position="51"/>
    </location>
</feature>
<dbReference type="RefSeq" id="WP_203169928.1">
    <property type="nucleotide sequence ID" value="NZ_JAEVLS010000006.1"/>
</dbReference>
<evidence type="ECO:0000313" key="4">
    <source>
        <dbReference type="EMBL" id="MBM0107813.1"/>
    </source>
</evidence>
<evidence type="ECO:0000313" key="5">
    <source>
        <dbReference type="Proteomes" id="UP000661077"/>
    </source>
</evidence>
<keyword evidence="4" id="KW-0255">Endonuclease</keyword>
<dbReference type="Gene3D" id="3.60.10.10">
    <property type="entry name" value="Endonuclease/exonuclease/phosphatase"/>
    <property type="match status" value="1"/>
</dbReference>
<dbReference type="Pfam" id="PF03372">
    <property type="entry name" value="Exo_endo_phos"/>
    <property type="match status" value="1"/>
</dbReference>
<keyword evidence="4" id="KW-0378">Hydrolase</keyword>